<dbReference type="Proteomes" id="UP000302218">
    <property type="component" value="Chromosome"/>
</dbReference>
<dbReference type="GeneID" id="40263929"/>
<dbReference type="EMBL" id="CP040330">
    <property type="protein sequence ID" value="QCS41107.1"/>
    <property type="molecule type" value="Genomic_DNA"/>
</dbReference>
<dbReference type="RefSeq" id="WP_138243624.1">
    <property type="nucleotide sequence ID" value="NZ_CP040330.1"/>
</dbReference>
<protein>
    <submittedName>
        <fullName evidence="1">Uncharacterized protein</fullName>
    </submittedName>
</protein>
<dbReference type="AlphaFoldDB" id="A0A4V1FXV6"/>
<organism evidence="1 2">
    <name type="scientific">Natrinema versiforme</name>
    <dbReference type="NCBI Taxonomy" id="88724"/>
    <lineage>
        <taxon>Archaea</taxon>
        <taxon>Methanobacteriati</taxon>
        <taxon>Methanobacteriota</taxon>
        <taxon>Stenosarchaea group</taxon>
        <taxon>Halobacteria</taxon>
        <taxon>Halobacteriales</taxon>
        <taxon>Natrialbaceae</taxon>
        <taxon>Natrinema</taxon>
    </lineage>
</organism>
<gene>
    <name evidence="1" type="ORF">FEJ81_01620</name>
</gene>
<accession>A0A4V1FXV6</accession>
<proteinExistence type="predicted"/>
<reference evidence="2" key="1">
    <citation type="submission" date="2019-05" db="EMBL/GenBank/DDBJ databases">
        <title>Genome sequence and methylation pattern of the halophilic Archaeon Natrinema versiforme BOL5-4.</title>
        <authorList>
            <person name="DasSarma P."/>
            <person name="Anton B.P."/>
            <person name="DasSarma S.L."/>
            <person name="Martinez F.L."/>
            <person name="Guzman D."/>
            <person name="Roberts R.J."/>
            <person name="DasSarma S."/>
        </authorList>
    </citation>
    <scope>NUCLEOTIDE SEQUENCE [LARGE SCALE GENOMIC DNA]</scope>
    <source>
        <strain evidence="2">BOL5-4</strain>
    </source>
</reference>
<dbReference type="KEGG" id="nvr:FEJ81_01620"/>
<dbReference type="OrthoDB" id="350967at2157"/>
<evidence type="ECO:0000313" key="2">
    <source>
        <dbReference type="Proteomes" id="UP000302218"/>
    </source>
</evidence>
<sequence length="268" mass="30583">MPLLESLLSADHIQGALVVLIIPVVTTTVDYILQSLFEKKAFEPIWSGVKRKCKSWRTKRNKITADYEFSIYLDTDLPADAPRETAATILNSVDERSDGDFQIVEQKWSDDGNEMDVKVRYKDEKDPYELTLNFIPGGSEGSPFDTEYDSSIGSIGVNITFRFEFGKLRNSIIDLMLFARFLRNSVTDKLEVRSVTDGRFIVSPIENDLTLDEWIKKEQFDVSLLLESEDGRSAVEFHRDKAIISSPHTDVDDATVEYIRATLLNYYL</sequence>
<evidence type="ECO:0000313" key="1">
    <source>
        <dbReference type="EMBL" id="QCS41107.1"/>
    </source>
</evidence>
<name>A0A4V1FXV6_9EURY</name>